<comment type="subcellular location">
    <subcellularLocation>
        <location evidence="8">Cell outer membrane</location>
        <topology evidence="8">Lipid-anchor</topology>
    </subcellularLocation>
</comment>
<dbReference type="AlphaFoldDB" id="A0A0Q0EA16"/>
<evidence type="ECO:0000256" key="4">
    <source>
        <dbReference type="ARBA" id="ARBA00023136"/>
    </source>
</evidence>
<keyword evidence="4 8" id="KW-0472">Membrane</keyword>
<sequence length="575" mass="62130">MSATPAAYSDDHHGGDSRCTAAAAEHCRRCRDAQAIGPDHHRRPDFQPGPDPLHHPGGLPLSRPPAPSFQQLARRAYRCCSGNFAMTQRLAFTSRPLGLLRPLGLGLCIALLSACAVGPDYQKPSSAAPAQFKAAAGWRAATPSDAMAKGAWWEVYGDARLNTLVARLNTSNQTVAQYDAQYRQAQALVRSSRGAFFPTLDLTTGKTRSGQGAGTSSSGTSNTGASGIRNSYNAQLGVSWEADVWGKLRRGLEADTANAQASLADLAAMRLSLQSELVQNYMQLRVIDEQKRLLESTVDAYQRSLTLTRNQYRAGIAGTDAVAQAQTQLKSTQADLIDLVWQRAQFENAIAVLMGVAPADFNLPATTTIPQLPQIPPGVPSQLLERRPDIAAAERSVMGANANIGVAKAAYYPDFTLSMSGGYNSSTFANWISLPNRFWSVGPQLALTLFDGGRRSAEVDRTEALYDQTVAQYRQTVLNGFQEVENYLIQLKVYEEEAAVRQEALVAARDSLRLTNNQYKAGLIGYLDVVNVQATALSNERTVLNVLQSRLIASVQLIAALGGGWNAETGLTLRE</sequence>
<dbReference type="Proteomes" id="UP000050317">
    <property type="component" value="Unassembled WGS sequence"/>
</dbReference>
<keyword evidence="3 8" id="KW-0812">Transmembrane</keyword>
<evidence type="ECO:0000313" key="10">
    <source>
        <dbReference type="EMBL" id="KPZ10486.1"/>
    </source>
</evidence>
<evidence type="ECO:0000313" key="11">
    <source>
        <dbReference type="Proteomes" id="UP000050317"/>
    </source>
</evidence>
<name>A0A0Q0EA16_9PSED</name>
<keyword evidence="7 8" id="KW-0449">Lipoprotein</keyword>
<evidence type="ECO:0000256" key="2">
    <source>
        <dbReference type="ARBA" id="ARBA00022452"/>
    </source>
</evidence>
<evidence type="ECO:0000256" key="8">
    <source>
        <dbReference type="RuleBase" id="RU362097"/>
    </source>
</evidence>
<feature type="compositionally biased region" description="Basic and acidic residues" evidence="9">
    <location>
        <begin position="36"/>
        <end position="45"/>
    </location>
</feature>
<evidence type="ECO:0000256" key="5">
    <source>
        <dbReference type="ARBA" id="ARBA00023139"/>
    </source>
</evidence>
<dbReference type="GO" id="GO:0009279">
    <property type="term" value="C:cell outer membrane"/>
    <property type="evidence" value="ECO:0007669"/>
    <property type="project" value="UniProtKB-SubCell"/>
</dbReference>
<dbReference type="PATRIC" id="fig|251703.9.peg.1605"/>
<keyword evidence="6" id="KW-0998">Cell outer membrane</keyword>
<feature type="region of interest" description="Disordered" evidence="9">
    <location>
        <begin position="202"/>
        <end position="226"/>
    </location>
</feature>
<dbReference type="NCBIfam" id="TIGR01845">
    <property type="entry name" value="outer_NodT"/>
    <property type="match status" value="1"/>
</dbReference>
<feature type="compositionally biased region" description="Low complexity" evidence="9">
    <location>
        <begin position="214"/>
        <end position="226"/>
    </location>
</feature>
<keyword evidence="5 8" id="KW-0564">Palmitate</keyword>
<gene>
    <name evidence="10" type="ORF">ALO40_04958</name>
</gene>
<dbReference type="Pfam" id="PF02321">
    <property type="entry name" value="OEP"/>
    <property type="match status" value="2"/>
</dbReference>
<dbReference type="EMBL" id="LJRR01000391">
    <property type="protein sequence ID" value="KPZ10486.1"/>
    <property type="molecule type" value="Genomic_DNA"/>
</dbReference>
<proteinExistence type="inferred from homology"/>
<evidence type="ECO:0000256" key="3">
    <source>
        <dbReference type="ARBA" id="ARBA00022692"/>
    </source>
</evidence>
<dbReference type="Gene3D" id="2.20.200.10">
    <property type="entry name" value="Outer membrane efflux proteins (OEP)"/>
    <property type="match status" value="1"/>
</dbReference>
<comment type="caution">
    <text evidence="10">The sequence shown here is derived from an EMBL/GenBank/DDBJ whole genome shotgun (WGS) entry which is preliminary data.</text>
</comment>
<organism evidence="10 11">
    <name type="scientific">Pseudomonas syringae pv. viburni</name>
    <dbReference type="NCBI Taxonomy" id="251703"/>
    <lineage>
        <taxon>Bacteria</taxon>
        <taxon>Pseudomonadati</taxon>
        <taxon>Pseudomonadota</taxon>
        <taxon>Gammaproteobacteria</taxon>
        <taxon>Pseudomonadales</taxon>
        <taxon>Pseudomonadaceae</taxon>
        <taxon>Pseudomonas</taxon>
    </lineage>
</organism>
<comment type="similarity">
    <text evidence="1 8">Belongs to the outer membrane factor (OMF) (TC 1.B.17) family.</text>
</comment>
<evidence type="ECO:0000256" key="6">
    <source>
        <dbReference type="ARBA" id="ARBA00023237"/>
    </source>
</evidence>
<evidence type="ECO:0000256" key="7">
    <source>
        <dbReference type="ARBA" id="ARBA00023288"/>
    </source>
</evidence>
<dbReference type="PANTHER" id="PTHR30203">
    <property type="entry name" value="OUTER MEMBRANE CATION EFFLUX PROTEIN"/>
    <property type="match status" value="1"/>
</dbReference>
<dbReference type="InterPro" id="IPR003423">
    <property type="entry name" value="OMP_efflux"/>
</dbReference>
<dbReference type="InterPro" id="IPR010131">
    <property type="entry name" value="MdtP/NodT-like"/>
</dbReference>
<reference evidence="10 11" key="1">
    <citation type="submission" date="2015-09" db="EMBL/GenBank/DDBJ databases">
        <title>Genome announcement of multiple Pseudomonas syringae strains.</title>
        <authorList>
            <person name="Thakur S."/>
            <person name="Wang P.W."/>
            <person name="Gong Y."/>
            <person name="Weir B.S."/>
            <person name="Guttman D.S."/>
        </authorList>
    </citation>
    <scope>NUCLEOTIDE SEQUENCE [LARGE SCALE GENOMIC DNA]</scope>
    <source>
        <strain evidence="10 11">ICMP3963</strain>
    </source>
</reference>
<feature type="region of interest" description="Disordered" evidence="9">
    <location>
        <begin position="36"/>
        <end position="66"/>
    </location>
</feature>
<evidence type="ECO:0000256" key="1">
    <source>
        <dbReference type="ARBA" id="ARBA00007613"/>
    </source>
</evidence>
<dbReference type="Gene3D" id="1.20.1600.10">
    <property type="entry name" value="Outer membrane efflux proteins (OEP)"/>
    <property type="match status" value="1"/>
</dbReference>
<dbReference type="PANTHER" id="PTHR30203:SF33">
    <property type="entry name" value="BLR4455 PROTEIN"/>
    <property type="match status" value="1"/>
</dbReference>
<dbReference type="SUPFAM" id="SSF56954">
    <property type="entry name" value="Outer membrane efflux proteins (OEP)"/>
    <property type="match status" value="1"/>
</dbReference>
<protein>
    <submittedName>
        <fullName evidence="10">Outer membrane efflux protein</fullName>
    </submittedName>
</protein>
<dbReference type="GO" id="GO:0015562">
    <property type="term" value="F:efflux transmembrane transporter activity"/>
    <property type="evidence" value="ECO:0007669"/>
    <property type="project" value="InterPro"/>
</dbReference>
<keyword evidence="2 8" id="KW-1134">Transmembrane beta strand</keyword>
<evidence type="ECO:0000256" key="9">
    <source>
        <dbReference type="SAM" id="MobiDB-lite"/>
    </source>
</evidence>
<accession>A0A0Q0EA16</accession>